<name>A0A401U9I3_9BACT</name>
<protein>
    <recommendedName>
        <fullName evidence="3">Lipocalin-like domain-containing protein</fullName>
    </recommendedName>
</protein>
<keyword evidence="2" id="KW-1185">Reference proteome</keyword>
<evidence type="ECO:0000313" key="1">
    <source>
        <dbReference type="EMBL" id="GCC51573.1"/>
    </source>
</evidence>
<gene>
    <name evidence="1" type="ORF">SanaruYs_17990</name>
</gene>
<proteinExistence type="predicted"/>
<dbReference type="Proteomes" id="UP000288227">
    <property type="component" value="Unassembled WGS sequence"/>
</dbReference>
<evidence type="ECO:0008006" key="3">
    <source>
        <dbReference type="Google" id="ProtNLM"/>
    </source>
</evidence>
<dbReference type="EMBL" id="BHXQ01000003">
    <property type="protein sequence ID" value="GCC51573.1"/>
    <property type="molecule type" value="Genomic_DNA"/>
</dbReference>
<organism evidence="1 2">
    <name type="scientific">Chryseotalea sanaruensis</name>
    <dbReference type="NCBI Taxonomy" id="2482724"/>
    <lineage>
        <taxon>Bacteria</taxon>
        <taxon>Pseudomonadati</taxon>
        <taxon>Bacteroidota</taxon>
        <taxon>Cytophagia</taxon>
        <taxon>Cytophagales</taxon>
        <taxon>Chryseotaleaceae</taxon>
        <taxon>Chryseotalea</taxon>
    </lineage>
</organism>
<reference evidence="1 2" key="1">
    <citation type="submission" date="2018-11" db="EMBL/GenBank/DDBJ databases">
        <title>Chryseotalea sanarue gen. nov., sp., nov., a member of the family Cytophagaceae, isolated from a brackish lake in Hamamatsu Japan.</title>
        <authorList>
            <person name="Maejima Y."/>
            <person name="Iino T."/>
            <person name="Muraguchi Y."/>
            <person name="Fukuda K."/>
            <person name="Ohkuma M."/>
            <person name="Moriuchi R."/>
            <person name="Dohra H."/>
            <person name="Kimbara K."/>
            <person name="Shintani M."/>
        </authorList>
    </citation>
    <scope>NUCLEOTIDE SEQUENCE [LARGE SCALE GENOMIC DNA]</scope>
    <source>
        <strain evidence="1 2">Ys</strain>
    </source>
</reference>
<evidence type="ECO:0000313" key="2">
    <source>
        <dbReference type="Proteomes" id="UP000288227"/>
    </source>
</evidence>
<comment type="caution">
    <text evidence="1">The sequence shown here is derived from an EMBL/GenBank/DDBJ whole genome shotgun (WGS) entry which is preliminary data.</text>
</comment>
<dbReference type="AlphaFoldDB" id="A0A401U9I3"/>
<accession>A0A401U9I3</accession>
<sequence>MVKWQLIEMAGNMSDVPPQKGEDMSWQEYYTLQPDSTFTKVRKTDKKMVASGRYAFVKIEDEQYVEFTYDSPNEIIGSCYAEAKETLRLVNGKMFGTWQACDGPGLTYERVTVNCEE</sequence>